<accession>A0A1D2MH19</accession>
<evidence type="ECO:0000256" key="3">
    <source>
        <dbReference type="ARBA" id="ARBA00057009"/>
    </source>
</evidence>
<evidence type="ECO:0000256" key="2">
    <source>
        <dbReference type="ARBA" id="ARBA00023121"/>
    </source>
</evidence>
<dbReference type="InterPro" id="IPR031259">
    <property type="entry name" value="ILBP"/>
</dbReference>
<dbReference type="PANTHER" id="PTHR11955">
    <property type="entry name" value="FATTY ACID BINDING PROTEIN"/>
    <property type="match status" value="1"/>
</dbReference>
<comment type="caution">
    <text evidence="8">The sequence shown here is derived from an EMBL/GenBank/DDBJ whole genome shotgun (WGS) entry which is preliminary data.</text>
</comment>
<dbReference type="STRING" id="48709.A0A1D2MH19"/>
<name>A0A1D2MH19_ORCCI</name>
<dbReference type="CDD" id="cd00742">
    <property type="entry name" value="FABP"/>
    <property type="match status" value="2"/>
</dbReference>
<evidence type="ECO:0000256" key="4">
    <source>
        <dbReference type="ARBA" id="ARBA00072951"/>
    </source>
</evidence>
<comment type="function">
    <text evidence="3">Binds fatty acids in a 1:1 molar ratio.</text>
</comment>
<evidence type="ECO:0000256" key="6">
    <source>
        <dbReference type="RuleBase" id="RU003696"/>
    </source>
</evidence>
<keyword evidence="9" id="KW-1185">Reference proteome</keyword>
<gene>
    <name evidence="8" type="ORF">Ocin01_14415</name>
</gene>
<dbReference type="Gene3D" id="2.40.128.20">
    <property type="match status" value="2"/>
</dbReference>
<organism evidence="8 9">
    <name type="scientific">Orchesella cincta</name>
    <name type="common">Springtail</name>
    <name type="synonym">Podura cincta</name>
    <dbReference type="NCBI Taxonomy" id="48709"/>
    <lineage>
        <taxon>Eukaryota</taxon>
        <taxon>Metazoa</taxon>
        <taxon>Ecdysozoa</taxon>
        <taxon>Arthropoda</taxon>
        <taxon>Hexapoda</taxon>
        <taxon>Collembola</taxon>
        <taxon>Entomobryomorpha</taxon>
        <taxon>Entomobryoidea</taxon>
        <taxon>Orchesellidae</taxon>
        <taxon>Orchesellinae</taxon>
        <taxon>Orchesella</taxon>
    </lineage>
</organism>
<feature type="domain" description="Cytosolic fatty-acid binding proteins" evidence="7">
    <location>
        <begin position="5"/>
        <end position="22"/>
    </location>
</feature>
<evidence type="ECO:0000259" key="7">
    <source>
        <dbReference type="PROSITE" id="PS00214"/>
    </source>
</evidence>
<dbReference type="Pfam" id="PF00061">
    <property type="entry name" value="Lipocalin"/>
    <property type="match status" value="2"/>
</dbReference>
<reference evidence="8 9" key="1">
    <citation type="journal article" date="2016" name="Genome Biol. Evol.">
        <title>Gene Family Evolution Reflects Adaptation to Soil Environmental Stressors in the Genome of the Collembolan Orchesella cincta.</title>
        <authorList>
            <person name="Faddeeva-Vakhrusheva A."/>
            <person name="Derks M.F."/>
            <person name="Anvar S.Y."/>
            <person name="Agamennone V."/>
            <person name="Suring W."/>
            <person name="Smit S."/>
            <person name="van Straalen N.M."/>
            <person name="Roelofs D."/>
        </authorList>
    </citation>
    <scope>NUCLEOTIDE SEQUENCE [LARGE SCALE GENOMIC DNA]</scope>
    <source>
        <tissue evidence="8">Mixed pool</tissue>
    </source>
</reference>
<dbReference type="Proteomes" id="UP000094527">
    <property type="component" value="Unassembled WGS sequence"/>
</dbReference>
<dbReference type="AlphaFoldDB" id="A0A1D2MH19"/>
<dbReference type="InterPro" id="IPR000566">
    <property type="entry name" value="Lipocln_cytosolic_FA-bd_dom"/>
</dbReference>
<sequence>MSFSGKYELVNSENFDAYLKAAGVGFAKRAVASTMKPTIEISENGGVYTIKTFSVLKNTEITFTPGTEFDEETADGRMAKSTVTIDGNKLTHVQNLGDETSTTVREFNGDKMTAVFTCKDAVATREYKKLHYCCSNILAPNNKSAKMSITGRYEMISSENFGDYLKAVGVGMIQRNLAEKAKPTVEITENGGRYTLKTLTALKNTEINFALGEEFDEETADGRKARSTVTQEGNKLVHVQKIGGDQSTTTREFLATEMKATFTAKGVTATRVYKRL</sequence>
<dbReference type="FunFam" id="2.40.128.20:FF:000001">
    <property type="entry name" value="Fatty acid-binding protein, adipocyte"/>
    <property type="match status" value="2"/>
</dbReference>
<dbReference type="EMBL" id="LJIJ01001282">
    <property type="protein sequence ID" value="ODM92265.1"/>
    <property type="molecule type" value="Genomic_DNA"/>
</dbReference>
<evidence type="ECO:0000256" key="5">
    <source>
        <dbReference type="ARBA" id="ARBA00081149"/>
    </source>
</evidence>
<dbReference type="InterPro" id="IPR000463">
    <property type="entry name" value="Fatty_acid-bd"/>
</dbReference>
<dbReference type="SUPFAM" id="SSF50814">
    <property type="entry name" value="Lipocalins"/>
    <property type="match status" value="2"/>
</dbReference>
<keyword evidence="6" id="KW-0813">Transport</keyword>
<comment type="similarity">
    <text evidence="1 6">Belongs to the calycin superfamily. Fatty-acid binding protein (FABP) family.</text>
</comment>
<dbReference type="OMA" id="MFRTVAY"/>
<keyword evidence="2" id="KW-0446">Lipid-binding</keyword>
<dbReference type="InterPro" id="IPR012674">
    <property type="entry name" value="Calycin"/>
</dbReference>
<evidence type="ECO:0000256" key="1">
    <source>
        <dbReference type="ARBA" id="ARBA00008390"/>
    </source>
</evidence>
<protein>
    <recommendedName>
        <fullName evidence="4">Fatty acid-binding protein, muscle</fullName>
    </recommendedName>
    <alternativeName>
        <fullName evidence="5">M-FABP</fullName>
    </alternativeName>
</protein>
<evidence type="ECO:0000313" key="9">
    <source>
        <dbReference type="Proteomes" id="UP000094527"/>
    </source>
</evidence>
<dbReference type="GO" id="GO:0005504">
    <property type="term" value="F:fatty acid binding"/>
    <property type="evidence" value="ECO:0007669"/>
    <property type="project" value="UniProtKB-ARBA"/>
</dbReference>
<evidence type="ECO:0000313" key="8">
    <source>
        <dbReference type="EMBL" id="ODM92265.1"/>
    </source>
</evidence>
<proteinExistence type="inferred from homology"/>
<dbReference type="OrthoDB" id="354351at2759"/>
<dbReference type="PRINTS" id="PR00178">
    <property type="entry name" value="FATTYACIDBP"/>
</dbReference>
<dbReference type="PROSITE" id="PS00214">
    <property type="entry name" value="FABP"/>
    <property type="match status" value="1"/>
</dbReference>